<proteinExistence type="predicted"/>
<evidence type="ECO:0000313" key="5">
    <source>
        <dbReference type="EMBL" id="MDD9326864.1"/>
    </source>
</evidence>
<dbReference type="EMBL" id="JAPQFL010000001">
    <property type="protein sequence ID" value="MDD9326864.1"/>
    <property type="molecule type" value="Genomic_DNA"/>
</dbReference>
<feature type="domain" description="Glycosyl transferase family 25" evidence="4">
    <location>
        <begin position="2"/>
        <end position="174"/>
    </location>
</feature>
<evidence type="ECO:0000256" key="2">
    <source>
        <dbReference type="ARBA" id="ARBA00005222"/>
    </source>
</evidence>
<dbReference type="Pfam" id="PF01755">
    <property type="entry name" value="Glyco_transf_25"/>
    <property type="match status" value="1"/>
</dbReference>
<comment type="pathway">
    <text evidence="1">Bacterial outer membrane biogenesis; lipooligosaccharide biosynthesis.</text>
</comment>
<sequence length="268" mass="30745">MKNYVISLTGSHERRQHICDEFGKQGIAFEFFDAVTPSQVPLLAKQFGLDIQGVNLTAGELACLLSHLSLWQYCIDNHLEHIAIFEDDIYLGKNAAQLLTQDNWLDAAMDVVKLEFFNPQVRMQKQRLPVHGGRALRKLQQCHVGSAGYILSRQACRDLLAIAKTRQPIPVDHILFEFALDKLNVYQLTPALCVQSDRTSLLPNKQHFQIYTSNLEQDRRARFNQQAALVQSTKPKPTPIYKIRRELMRVLKQILNIKSKISHRVGFR</sequence>
<evidence type="ECO:0000256" key="1">
    <source>
        <dbReference type="ARBA" id="ARBA00005068"/>
    </source>
</evidence>
<dbReference type="AlphaFoldDB" id="A0A9X4E0Q9"/>
<evidence type="ECO:0000259" key="4">
    <source>
        <dbReference type="Pfam" id="PF01755"/>
    </source>
</evidence>
<dbReference type="CDD" id="cd06532">
    <property type="entry name" value="Glyco_transf_25"/>
    <property type="match status" value="1"/>
</dbReference>
<dbReference type="GO" id="GO:0009103">
    <property type="term" value="P:lipopolysaccharide biosynthetic process"/>
    <property type="evidence" value="ECO:0007669"/>
    <property type="project" value="UniProtKB-KW"/>
</dbReference>
<organism evidence="5">
    <name type="scientific">Neisseria leonii</name>
    <dbReference type="NCBI Taxonomy" id="2995413"/>
    <lineage>
        <taxon>Bacteria</taxon>
        <taxon>Pseudomonadati</taxon>
        <taxon>Pseudomonadota</taxon>
        <taxon>Betaproteobacteria</taxon>
        <taxon>Neisseriales</taxon>
        <taxon>Neisseriaceae</taxon>
        <taxon>Neisseria</taxon>
    </lineage>
</organism>
<accession>A0A9X4E0Q9</accession>
<dbReference type="InterPro" id="IPR002654">
    <property type="entry name" value="Glyco_trans_25"/>
</dbReference>
<comment type="pathway">
    <text evidence="2">Glycan metabolism; lacto-N-neotetraose biosynthesis.</text>
</comment>
<name>A0A9X4E0Q9_9NEIS</name>
<protein>
    <submittedName>
        <fullName evidence="5">Glycosyltransferase family 25 protein</fullName>
    </submittedName>
</protein>
<dbReference type="Proteomes" id="UP001149607">
    <property type="component" value="Chromosome"/>
</dbReference>
<gene>
    <name evidence="5" type="ORF">ORY91_000235</name>
    <name evidence="6" type="ORF">V9W64_00550</name>
</gene>
<evidence type="ECO:0000313" key="7">
    <source>
        <dbReference type="Proteomes" id="UP001149607"/>
    </source>
</evidence>
<keyword evidence="7" id="KW-1185">Reference proteome</keyword>
<reference evidence="5" key="1">
    <citation type="submission" date="2022-10" db="EMBL/GenBank/DDBJ databases">
        <authorList>
            <person name="Boutroux M."/>
        </authorList>
    </citation>
    <scope>NUCLEOTIDE SEQUENCE</scope>
    <source>
        <strain evidence="5">51.81</strain>
    </source>
</reference>
<reference evidence="6" key="2">
    <citation type="submission" date="2024-02" db="EMBL/GenBank/DDBJ databases">
        <title>Neisseria leonii sp. nov.</title>
        <authorList>
            <person name="Boutroux M."/>
            <person name="Favre-Rochex S."/>
            <person name="Gorgette O."/>
            <person name="Touak G."/>
            <person name="Muhle E."/>
            <person name="Chesneau O."/>
            <person name="Clermont D."/>
            <person name="Rahi P."/>
        </authorList>
    </citation>
    <scope>NUCLEOTIDE SEQUENCE</scope>
    <source>
        <strain evidence="6">51.81</strain>
    </source>
</reference>
<evidence type="ECO:0000256" key="3">
    <source>
        <dbReference type="ARBA" id="ARBA00022985"/>
    </source>
</evidence>
<evidence type="ECO:0000313" key="6">
    <source>
        <dbReference type="EMBL" id="WWY03278.1"/>
    </source>
</evidence>
<dbReference type="RefSeq" id="WP_274584199.1">
    <property type="nucleotide sequence ID" value="NZ_CP146598.1"/>
</dbReference>
<keyword evidence="3" id="KW-0448">Lipopolysaccharide biosynthesis</keyword>
<dbReference type="EMBL" id="CP146598">
    <property type="protein sequence ID" value="WWY03278.1"/>
    <property type="molecule type" value="Genomic_DNA"/>
</dbReference>